<comment type="caution">
    <text evidence="1">The sequence shown here is derived from an EMBL/GenBank/DDBJ whole genome shotgun (WGS) entry which is preliminary data.</text>
</comment>
<evidence type="ECO:0000313" key="2">
    <source>
        <dbReference type="Proteomes" id="UP001145114"/>
    </source>
</evidence>
<sequence length="173" mass="19638">MSWADHSGLIATSSGFDEKEAMDTKGNRVSKLPIYPLTHHYYHQYRHHHHRRHCQQQQQQQHQQQKPMPLASQPTINSTSPLDVFPTGTGRRYTSGHYAAPQPFSSMSRRTSDSVGPANLLLTQSYSFPVMELPGAQCPNADEPGRTCKRRKTMSDMPASNPLDFWVSPFKCK</sequence>
<accession>A0ACC1HD45</accession>
<dbReference type="Proteomes" id="UP001145114">
    <property type="component" value="Unassembled WGS sequence"/>
</dbReference>
<protein>
    <submittedName>
        <fullName evidence="1">Uncharacterized protein</fullName>
    </submittedName>
</protein>
<proteinExistence type="predicted"/>
<keyword evidence="2" id="KW-1185">Reference proteome</keyword>
<name>A0ACC1HD45_9FUNG</name>
<gene>
    <name evidence="1" type="ORF">EV182_007560</name>
</gene>
<organism evidence="1 2">
    <name type="scientific">Spiromyces aspiralis</name>
    <dbReference type="NCBI Taxonomy" id="68401"/>
    <lineage>
        <taxon>Eukaryota</taxon>
        <taxon>Fungi</taxon>
        <taxon>Fungi incertae sedis</taxon>
        <taxon>Zoopagomycota</taxon>
        <taxon>Kickxellomycotina</taxon>
        <taxon>Kickxellomycetes</taxon>
        <taxon>Kickxellales</taxon>
        <taxon>Kickxellaceae</taxon>
        <taxon>Spiromyces</taxon>
    </lineage>
</organism>
<reference evidence="1" key="1">
    <citation type="submission" date="2022-06" db="EMBL/GenBank/DDBJ databases">
        <title>Phylogenomic reconstructions and comparative analyses of Kickxellomycotina fungi.</title>
        <authorList>
            <person name="Reynolds N.K."/>
            <person name="Stajich J.E."/>
            <person name="Barry K."/>
            <person name="Grigoriev I.V."/>
            <person name="Crous P."/>
            <person name="Smith M.E."/>
        </authorList>
    </citation>
    <scope>NUCLEOTIDE SEQUENCE</scope>
    <source>
        <strain evidence="1">RSA 2271</strain>
    </source>
</reference>
<dbReference type="EMBL" id="JAMZIH010008687">
    <property type="protein sequence ID" value="KAJ1671574.1"/>
    <property type="molecule type" value="Genomic_DNA"/>
</dbReference>
<evidence type="ECO:0000313" key="1">
    <source>
        <dbReference type="EMBL" id="KAJ1671574.1"/>
    </source>
</evidence>